<evidence type="ECO:0000313" key="5">
    <source>
        <dbReference type="Proteomes" id="UP000568664"/>
    </source>
</evidence>
<feature type="chain" id="PRO_5030648304" evidence="1">
    <location>
        <begin position="22"/>
        <end position="233"/>
    </location>
</feature>
<dbReference type="AlphaFoldDB" id="A0A7Y0Q4H0"/>
<evidence type="ECO:0000313" key="4">
    <source>
        <dbReference type="EMBL" id="NMP29944.1"/>
    </source>
</evidence>
<name>A0A7Y0Q4H0_9GAMM</name>
<dbReference type="Pfam" id="PF07589">
    <property type="entry name" value="PEP-CTERM"/>
    <property type="match status" value="1"/>
</dbReference>
<comment type="caution">
    <text evidence="4">The sequence shown here is derived from an EMBL/GenBank/DDBJ whole genome shotgun (WGS) entry which is preliminary data.</text>
</comment>
<organism evidence="4 5">
    <name type="scientific">Thalassotalea algicola</name>
    <dbReference type="NCBI Taxonomy" id="2716224"/>
    <lineage>
        <taxon>Bacteria</taxon>
        <taxon>Pseudomonadati</taxon>
        <taxon>Pseudomonadota</taxon>
        <taxon>Gammaproteobacteria</taxon>
        <taxon>Alteromonadales</taxon>
        <taxon>Colwelliaceae</taxon>
        <taxon>Thalassotalea</taxon>
    </lineage>
</organism>
<dbReference type="Gene3D" id="2.60.120.260">
    <property type="entry name" value="Galactose-binding domain-like"/>
    <property type="match status" value="1"/>
</dbReference>
<dbReference type="RefSeq" id="WP_169074106.1">
    <property type="nucleotide sequence ID" value="NZ_JABBXH010000001.1"/>
</dbReference>
<keyword evidence="5" id="KW-1185">Reference proteome</keyword>
<keyword evidence="1" id="KW-0732">Signal</keyword>
<proteinExistence type="predicted"/>
<dbReference type="NCBIfam" id="TIGR02595">
    <property type="entry name" value="PEP_CTERM"/>
    <property type="match status" value="1"/>
</dbReference>
<dbReference type="EMBL" id="JABBXH010000001">
    <property type="protein sequence ID" value="NMP29944.1"/>
    <property type="molecule type" value="Genomic_DNA"/>
</dbReference>
<evidence type="ECO:0000259" key="2">
    <source>
        <dbReference type="Pfam" id="PF04862"/>
    </source>
</evidence>
<gene>
    <name evidence="4" type="ORF">HII17_00095</name>
</gene>
<feature type="domain" description="Ice-binding protein C-terminal" evidence="3">
    <location>
        <begin position="210"/>
        <end position="231"/>
    </location>
</feature>
<reference evidence="4 5" key="1">
    <citation type="submission" date="2020-04" db="EMBL/GenBank/DDBJ databases">
        <title>Thalassotalea sp. M1531, isolated from the surface of marine red alga.</title>
        <authorList>
            <person name="Pang L."/>
            <person name="Lu D.-C."/>
        </authorList>
    </citation>
    <scope>NUCLEOTIDE SEQUENCE [LARGE SCALE GENOMIC DNA]</scope>
    <source>
        <strain evidence="4 5">M1531</strain>
    </source>
</reference>
<dbReference type="Pfam" id="PF04862">
    <property type="entry name" value="DUF642"/>
    <property type="match status" value="1"/>
</dbReference>
<dbReference type="Proteomes" id="UP000568664">
    <property type="component" value="Unassembled WGS sequence"/>
</dbReference>
<protein>
    <submittedName>
        <fullName evidence="4">DUF642 domain-containing protein</fullName>
    </submittedName>
</protein>
<dbReference type="InterPro" id="IPR013424">
    <property type="entry name" value="Ice-binding_C"/>
</dbReference>
<accession>A0A7Y0Q4H0</accession>
<evidence type="ECO:0000259" key="3">
    <source>
        <dbReference type="Pfam" id="PF07589"/>
    </source>
</evidence>
<feature type="domain" description="DUF642" evidence="2">
    <location>
        <begin position="63"/>
        <end position="205"/>
    </location>
</feature>
<evidence type="ECO:0000256" key="1">
    <source>
        <dbReference type="SAM" id="SignalP"/>
    </source>
</evidence>
<feature type="signal peptide" evidence="1">
    <location>
        <begin position="1"/>
        <end position="21"/>
    </location>
</feature>
<sequence length="233" mass="25839">MKIIHCISIAFIFLTSLSAQATLITNGSFEQTNFADDQLSIGEIFSTELSAFERKKRGWDVFEALPGWRTTAGNGIELQKGVVTNSQHGSHHIELDSHQRGGSNSMMTQTIDSLIIGNEYLLEFFYKARTNNKNDNGINVYWYDTPTAFDASMEAMYIADATRRETPNWQKQSVVFTATASSMELSFASVGKQNTLGGLVDNVSLNQITQVPEPSILVLLMLSLGLLVSRRKS</sequence>
<dbReference type="InterPro" id="IPR006946">
    <property type="entry name" value="DGR2-like_dom"/>
</dbReference>